<gene>
    <name evidence="2" type="ORF">F511_25098</name>
</gene>
<evidence type="ECO:0000313" key="2">
    <source>
        <dbReference type="EMBL" id="KZV19363.1"/>
    </source>
</evidence>
<sequence>MEAYAPLLEKTRIPQPSLQRLAVICIFVKIRSEPSSSAGIHALNLCINSGSPAVLDQSTRELCRLVKDSKFDLSTALLELHSALESSSSPQSRCVFIKAIGFLVRFGFQEKPSSFRFHSSEIHPFVKILSCGAEVQCELVKQVVLFILKCKHLGMDEVCEFLGPFVNYSVVKIPVMGHSSGFTRNLISTILALSCSFPQEAIPIVNLLTERLKYFSCKNAEEVASISYVVECLVDAYLVVLRQLVGLRFVRLLCH</sequence>
<name>A0A2Z7ACP6_9LAMI</name>
<dbReference type="InterPro" id="IPR045163">
    <property type="entry name" value="Focadhesin/RST1"/>
</dbReference>
<organism evidence="2 3">
    <name type="scientific">Dorcoceras hygrometricum</name>
    <dbReference type="NCBI Taxonomy" id="472368"/>
    <lineage>
        <taxon>Eukaryota</taxon>
        <taxon>Viridiplantae</taxon>
        <taxon>Streptophyta</taxon>
        <taxon>Embryophyta</taxon>
        <taxon>Tracheophyta</taxon>
        <taxon>Spermatophyta</taxon>
        <taxon>Magnoliopsida</taxon>
        <taxon>eudicotyledons</taxon>
        <taxon>Gunneridae</taxon>
        <taxon>Pentapetalae</taxon>
        <taxon>asterids</taxon>
        <taxon>lamiids</taxon>
        <taxon>Lamiales</taxon>
        <taxon>Gesneriaceae</taxon>
        <taxon>Didymocarpoideae</taxon>
        <taxon>Trichosporeae</taxon>
        <taxon>Loxocarpinae</taxon>
        <taxon>Dorcoceras</taxon>
    </lineage>
</organism>
<accession>A0A2Z7ACP6</accession>
<evidence type="ECO:0000259" key="1">
    <source>
        <dbReference type="Pfam" id="PF12530"/>
    </source>
</evidence>
<dbReference type="PANTHER" id="PTHR16212:SF4">
    <property type="entry name" value="FOCADHESIN"/>
    <property type="match status" value="1"/>
</dbReference>
<dbReference type="InterPro" id="IPR016024">
    <property type="entry name" value="ARM-type_fold"/>
</dbReference>
<dbReference type="EMBL" id="KV016701">
    <property type="protein sequence ID" value="KZV19363.1"/>
    <property type="molecule type" value="Genomic_DNA"/>
</dbReference>
<keyword evidence="3" id="KW-1185">Reference proteome</keyword>
<dbReference type="Pfam" id="PF12530">
    <property type="entry name" value="DUF3730"/>
    <property type="match status" value="1"/>
</dbReference>
<dbReference type="SUPFAM" id="SSF48371">
    <property type="entry name" value="ARM repeat"/>
    <property type="match status" value="1"/>
</dbReference>
<dbReference type="GO" id="GO:0060147">
    <property type="term" value="P:regulation of post-transcriptional gene silencing"/>
    <property type="evidence" value="ECO:0007669"/>
    <property type="project" value="InterPro"/>
</dbReference>
<proteinExistence type="predicted"/>
<dbReference type="InterPro" id="IPR022542">
    <property type="entry name" value="FOCAD/RST1_DUF3730"/>
</dbReference>
<dbReference type="PANTHER" id="PTHR16212">
    <property type="entry name" value="FOCADHESIN FAMILY MEMBER"/>
    <property type="match status" value="1"/>
</dbReference>
<protein>
    <submittedName>
        <fullName evidence="2">Focadhesin-like</fullName>
    </submittedName>
</protein>
<feature type="domain" description="DUF3730" evidence="1">
    <location>
        <begin position="77"/>
        <end position="241"/>
    </location>
</feature>
<reference evidence="2 3" key="1">
    <citation type="journal article" date="2015" name="Proc. Natl. Acad. Sci. U.S.A.">
        <title>The resurrection genome of Boea hygrometrica: A blueprint for survival of dehydration.</title>
        <authorList>
            <person name="Xiao L."/>
            <person name="Yang G."/>
            <person name="Zhang L."/>
            <person name="Yang X."/>
            <person name="Zhao S."/>
            <person name="Ji Z."/>
            <person name="Zhou Q."/>
            <person name="Hu M."/>
            <person name="Wang Y."/>
            <person name="Chen M."/>
            <person name="Xu Y."/>
            <person name="Jin H."/>
            <person name="Xiao X."/>
            <person name="Hu G."/>
            <person name="Bao F."/>
            <person name="Hu Y."/>
            <person name="Wan P."/>
            <person name="Li L."/>
            <person name="Deng X."/>
            <person name="Kuang T."/>
            <person name="Xiang C."/>
            <person name="Zhu J.K."/>
            <person name="Oliver M.J."/>
            <person name="He Y."/>
        </authorList>
    </citation>
    <scope>NUCLEOTIDE SEQUENCE [LARGE SCALE GENOMIC DNA]</scope>
    <source>
        <strain evidence="3">cv. XS01</strain>
    </source>
</reference>
<dbReference type="Proteomes" id="UP000250235">
    <property type="component" value="Unassembled WGS sequence"/>
</dbReference>
<evidence type="ECO:0000313" key="3">
    <source>
        <dbReference type="Proteomes" id="UP000250235"/>
    </source>
</evidence>
<dbReference type="AlphaFoldDB" id="A0A2Z7ACP6"/>
<dbReference type="OrthoDB" id="6125419at2759"/>